<evidence type="ECO:0000256" key="8">
    <source>
        <dbReference type="ARBA" id="ARBA00048838"/>
    </source>
</evidence>
<dbReference type="OMA" id="IWRAFVY"/>
<dbReference type="CDD" id="cd02795">
    <property type="entry name" value="CBM6-CBM35-CBM36_like"/>
    <property type="match status" value="1"/>
</dbReference>
<dbReference type="Proteomes" id="UP000011761">
    <property type="component" value="Unassembled WGS sequence"/>
</dbReference>
<dbReference type="GeneID" id="19111528"/>
<dbReference type="OrthoDB" id="6501611at2759"/>
<dbReference type="Gene3D" id="3.90.1330.10">
    <property type="entry name" value="Alpha-glucuronidase, C-terminal domain"/>
    <property type="match status" value="1"/>
</dbReference>
<proteinExistence type="inferred from homology"/>
<dbReference type="Gene3D" id="3.30.379.10">
    <property type="entry name" value="Chitobiase/beta-hexosaminidase domain 2-like"/>
    <property type="match status" value="1"/>
</dbReference>
<dbReference type="Pfam" id="PF03648">
    <property type="entry name" value="Glyco_hydro_67N"/>
    <property type="match status" value="1"/>
</dbReference>
<keyword evidence="5 11" id="KW-0119">Carbohydrate metabolism</keyword>
<dbReference type="KEGG" id="bcom:BAUCODRAFT_31606"/>
<dbReference type="GO" id="GO:0045493">
    <property type="term" value="P:xylan catabolic process"/>
    <property type="evidence" value="ECO:0007669"/>
    <property type="project" value="UniProtKB-KW"/>
</dbReference>
<evidence type="ECO:0000256" key="10">
    <source>
        <dbReference type="PIRSR" id="PIRSR029900-1"/>
    </source>
</evidence>
<keyword evidence="4 9" id="KW-0378">Hydrolase</keyword>
<evidence type="ECO:0000256" key="7">
    <source>
        <dbReference type="ARBA" id="ARBA00023326"/>
    </source>
</evidence>
<comment type="similarity">
    <text evidence="1 9 11">Belongs to the glycosyl hydrolase 67 family.</text>
</comment>
<keyword evidence="6 9" id="KW-0326">Glycosidase</keyword>
<dbReference type="eggNOG" id="ENOG502QWS4">
    <property type="taxonomic scope" value="Eukaryota"/>
</dbReference>
<evidence type="ECO:0000256" key="3">
    <source>
        <dbReference type="ARBA" id="ARBA00022651"/>
    </source>
</evidence>
<evidence type="ECO:0000256" key="1">
    <source>
        <dbReference type="ARBA" id="ARBA00008833"/>
    </source>
</evidence>
<keyword evidence="16" id="KW-1185">Reference proteome</keyword>
<organism evidence="15 16">
    <name type="scientific">Baudoinia panamericana (strain UAMH 10762)</name>
    <name type="common">Angels' share fungus</name>
    <name type="synonym">Baudoinia compniacensis (strain UAMH 10762)</name>
    <dbReference type="NCBI Taxonomy" id="717646"/>
    <lineage>
        <taxon>Eukaryota</taxon>
        <taxon>Fungi</taxon>
        <taxon>Dikarya</taxon>
        <taxon>Ascomycota</taxon>
        <taxon>Pezizomycotina</taxon>
        <taxon>Dothideomycetes</taxon>
        <taxon>Dothideomycetidae</taxon>
        <taxon>Mycosphaerellales</taxon>
        <taxon>Teratosphaeriaceae</taxon>
        <taxon>Baudoinia</taxon>
    </lineage>
</organism>
<comment type="subcellular location">
    <subcellularLocation>
        <location evidence="9 11">Secreted</location>
    </subcellularLocation>
</comment>
<dbReference type="HOGENOM" id="CLU_007125_2_0_1"/>
<feature type="signal peptide" evidence="9 11">
    <location>
        <begin position="1"/>
        <end position="16"/>
    </location>
</feature>
<dbReference type="AlphaFoldDB" id="M2N5G8"/>
<feature type="chain" id="PRO_5005140122" description="Alpha-glucuronidase" evidence="9 11">
    <location>
        <begin position="17"/>
        <end position="855"/>
    </location>
</feature>
<accession>M2N5G8</accession>
<dbReference type="EMBL" id="KB445552">
    <property type="protein sequence ID" value="EMC99278.1"/>
    <property type="molecule type" value="Genomic_DNA"/>
</dbReference>
<dbReference type="PANTHER" id="PTHR39207">
    <property type="entry name" value="ALPHA-GLUCURONIDASE A"/>
    <property type="match status" value="1"/>
</dbReference>
<evidence type="ECO:0000256" key="4">
    <source>
        <dbReference type="ARBA" id="ARBA00022801"/>
    </source>
</evidence>
<dbReference type="InterPro" id="IPR011100">
    <property type="entry name" value="Glyco_hydro_67_cat"/>
</dbReference>
<evidence type="ECO:0000313" key="15">
    <source>
        <dbReference type="EMBL" id="EMC99278.1"/>
    </source>
</evidence>
<evidence type="ECO:0000259" key="12">
    <source>
        <dbReference type="Pfam" id="PF03648"/>
    </source>
</evidence>
<dbReference type="InterPro" id="IPR037054">
    <property type="entry name" value="A-glucoronidase_C_sf"/>
</dbReference>
<feature type="active site" description="Proton donor" evidence="10">
    <location>
        <position position="302"/>
    </location>
</feature>
<evidence type="ECO:0000256" key="2">
    <source>
        <dbReference type="ARBA" id="ARBA00012271"/>
    </source>
</evidence>
<dbReference type="InterPro" id="IPR017853">
    <property type="entry name" value="GH"/>
</dbReference>
<evidence type="ECO:0000256" key="5">
    <source>
        <dbReference type="ARBA" id="ARBA00023277"/>
    </source>
</evidence>
<keyword evidence="9" id="KW-0964">Secreted</keyword>
<reference evidence="15 16" key="1">
    <citation type="journal article" date="2012" name="PLoS Pathog.">
        <title>Diverse lifestyles and strategies of plant pathogenesis encoded in the genomes of eighteen Dothideomycetes fungi.</title>
        <authorList>
            <person name="Ohm R.A."/>
            <person name="Feau N."/>
            <person name="Henrissat B."/>
            <person name="Schoch C.L."/>
            <person name="Horwitz B.A."/>
            <person name="Barry K.W."/>
            <person name="Condon B.J."/>
            <person name="Copeland A.C."/>
            <person name="Dhillon B."/>
            <person name="Glaser F."/>
            <person name="Hesse C.N."/>
            <person name="Kosti I."/>
            <person name="LaButti K."/>
            <person name="Lindquist E.A."/>
            <person name="Lucas S."/>
            <person name="Salamov A.A."/>
            <person name="Bradshaw R.E."/>
            <person name="Ciuffetti L."/>
            <person name="Hamelin R.C."/>
            <person name="Kema G.H.J."/>
            <person name="Lawrence C."/>
            <person name="Scott J.A."/>
            <person name="Spatafora J.W."/>
            <person name="Turgeon B.G."/>
            <person name="de Wit P.J.G.M."/>
            <person name="Zhong S."/>
            <person name="Goodwin S.B."/>
            <person name="Grigoriev I.V."/>
        </authorList>
    </citation>
    <scope>NUCLEOTIDE SEQUENCE [LARGE SCALE GENOMIC DNA]</scope>
    <source>
        <strain evidence="15 16">UAMH 10762</strain>
    </source>
</reference>
<dbReference type="SUPFAM" id="SSF51445">
    <property type="entry name" value="(Trans)glycosidases"/>
    <property type="match status" value="1"/>
</dbReference>
<keyword evidence="9 11" id="KW-0732">Signal</keyword>
<keyword evidence="7 11" id="KW-0624">Polysaccharide degradation</keyword>
<dbReference type="SUPFAM" id="SSF55545">
    <property type="entry name" value="beta-N-acetylhexosaminidase-like domain"/>
    <property type="match status" value="1"/>
</dbReference>
<feature type="domain" description="Glycosyl hydrolase family 67 C-terminal" evidence="13">
    <location>
        <begin position="470"/>
        <end position="692"/>
    </location>
</feature>
<evidence type="ECO:0000259" key="13">
    <source>
        <dbReference type="Pfam" id="PF07477"/>
    </source>
</evidence>
<dbReference type="InterPro" id="IPR005154">
    <property type="entry name" value="Glyco_hydro_67_aGlcAse_N"/>
</dbReference>
<gene>
    <name evidence="11" type="primary">aguA</name>
    <name evidence="15" type="ORF">BAUCODRAFT_31606</name>
</gene>
<comment type="function">
    <text evidence="11">Alpha-glucuronidase involved in the hydrolysis of xylan, a major structural heterogeneous polysaccharide found in plant biomass representing the second most abundant polysaccharide in the biosphere, after cellulose. Releases 4-O-methylglucuronic acid from xylan.</text>
</comment>
<evidence type="ECO:0000313" key="16">
    <source>
        <dbReference type="Proteomes" id="UP000011761"/>
    </source>
</evidence>
<evidence type="ECO:0000259" key="14">
    <source>
        <dbReference type="Pfam" id="PF07488"/>
    </source>
</evidence>
<dbReference type="EC" id="3.2.1.139" evidence="2 9"/>
<dbReference type="RefSeq" id="XP_007673612.1">
    <property type="nucleotide sequence ID" value="XM_007675422.1"/>
</dbReference>
<dbReference type="PANTHER" id="PTHR39207:SF1">
    <property type="entry name" value="ALPHA-GLUCURONIDASE A"/>
    <property type="match status" value="1"/>
</dbReference>
<protein>
    <recommendedName>
        <fullName evidence="2 9">Alpha-glucuronidase</fullName>
        <ecNumber evidence="2 9">3.2.1.139</ecNumber>
    </recommendedName>
</protein>
<feature type="domain" description="Glycosyl hydrolase family 67 catalytic" evidence="14">
    <location>
        <begin position="146"/>
        <end position="468"/>
    </location>
</feature>
<dbReference type="InterPro" id="IPR029018">
    <property type="entry name" value="Hex-like_dom2"/>
</dbReference>
<comment type="catalytic activity">
    <reaction evidence="8 9 11">
        <text>an alpha-D-glucuronoside + H2O = D-glucuronate + an alcohol</text>
        <dbReference type="Rhea" id="RHEA:20005"/>
        <dbReference type="ChEBI" id="CHEBI:15377"/>
        <dbReference type="ChEBI" id="CHEBI:30879"/>
        <dbReference type="ChEBI" id="CHEBI:58720"/>
        <dbReference type="ChEBI" id="CHEBI:58899"/>
        <dbReference type="EC" id="3.2.1.139"/>
    </reaction>
</comment>
<dbReference type="PIRSF" id="PIRSF029900">
    <property type="entry name" value="Alpha-glucuronds"/>
    <property type="match status" value="1"/>
</dbReference>
<feature type="active site" description="Proton acceptor" evidence="10">
    <location>
        <position position="408"/>
    </location>
</feature>
<dbReference type="GO" id="GO:0005576">
    <property type="term" value="C:extracellular region"/>
    <property type="evidence" value="ECO:0007669"/>
    <property type="project" value="UniProtKB-SubCell"/>
</dbReference>
<dbReference type="InterPro" id="IPR011099">
    <property type="entry name" value="Glyco_hydro_67_C"/>
</dbReference>
<evidence type="ECO:0000256" key="9">
    <source>
        <dbReference type="PIRNR" id="PIRNR029900"/>
    </source>
</evidence>
<dbReference type="STRING" id="717646.M2N5G8"/>
<feature type="active site" description="Proton acceptor" evidence="10">
    <location>
        <position position="380"/>
    </location>
</feature>
<keyword evidence="3 9" id="KW-0858">Xylan degradation</keyword>
<dbReference type="Gene3D" id="3.20.20.80">
    <property type="entry name" value="Glycosidases"/>
    <property type="match status" value="1"/>
</dbReference>
<evidence type="ECO:0000256" key="6">
    <source>
        <dbReference type="ARBA" id="ARBA00023295"/>
    </source>
</evidence>
<dbReference type="GO" id="GO:0046559">
    <property type="term" value="F:alpha-glucuronidase activity"/>
    <property type="evidence" value="ECO:0007669"/>
    <property type="project" value="UniProtKB-EC"/>
</dbReference>
<feature type="domain" description="Alpha glucuronidase N-terminal" evidence="12">
    <location>
        <begin position="22"/>
        <end position="138"/>
    </location>
</feature>
<sequence length="855" mass="94151">MLRFSFLSLLTGLAAAESGLNAWLRYAPYAGSVFDQSKVPLHIVALNTSTASPVYVAGQELQTGIDSIFGQQCNVHHSHWGPSATIVVGTIDEYTSVYGELSSTPELIEDGFWLNTTGNSVQILGQNERGALYGAFEYLSMLAQANFTPVAYAANPAAPIRWTNEWDNLDGSIERGFAGNSIFFANGVIVSNLTRAAEYARILASIRINAVVVNNVNANASLLTPDNIAGLGRIADAMRPYGVQVGISLFFASPTSAVQGQANLTTFDPLDPGVVNWWTNVTNQIYAKVPDMAGYLVKANSEGQPGPLTYNRTLAEGANLFAKALQPYGGVVMFRAFVYNLVNESIWTQDRAVEAVQFFQPLDGQFDENVVIQIKYGPIDFQVREPASPLFANIPNTNTAIELQVTQEYLGQQCHLVYLPPLWQTVLDFDLRVDNKTSLVRDVITGQRFNRTLGGSAGVVNVGLNETWLGSHLSLSNLYAYGRLAWNPADDPTSMVQDWIRLTFGLDQSVIDAITQMSLESWPAYENYSGNLGEQTLTDILYTHYGPNPQSQENNGYGQWTRSDHLTVGMDRTVSNGTGFSGQYPPEVFQMFENISTTPDNLLLWFHHVNYTQMLKSGVTVIQDFYDQHYAGAATAQTFVSTWQSIQGLIDAERYSDQLFRLVYQAGHSLVWRDAIVNFYNNISGIPDEAGRVGNHPYRIEAESMTLSGYRLYYYAPNNATTPFETLSNYTAIVTTNNKTTGTAYTALNYPTGRYDISVNYYDQYGGASNFSVYLNNNMIGQWTANLRPWIGSAEGPRVLGHTPSIYIDGESATRITFSNVSVAHGDVLTITGIPDANELAPLDYVSVLPLGYAD</sequence>
<dbReference type="InterPro" id="IPR011395">
    <property type="entry name" value="Glyco_hydro_67_aGlcAse"/>
</dbReference>
<name>M2N5G8_BAUPA</name>
<dbReference type="Pfam" id="PF07477">
    <property type="entry name" value="Glyco_hydro_67C"/>
    <property type="match status" value="1"/>
</dbReference>
<evidence type="ECO:0000256" key="11">
    <source>
        <dbReference type="RuleBase" id="RU361198"/>
    </source>
</evidence>
<dbReference type="Pfam" id="PF07488">
    <property type="entry name" value="Glyco_hydro_67M"/>
    <property type="match status" value="1"/>
</dbReference>